<dbReference type="CDD" id="cd07023">
    <property type="entry name" value="S49_Sppa_N_C"/>
    <property type="match status" value="1"/>
</dbReference>
<name>A0A3B0YV70_9ZZZZ</name>
<dbReference type="InterPro" id="IPR002142">
    <property type="entry name" value="Peptidase_S49"/>
</dbReference>
<accession>A0A3B0YV70</accession>
<gene>
    <name evidence="7" type="ORF">MNBD_GAMMA12-490</name>
</gene>
<evidence type="ECO:0000259" key="6">
    <source>
        <dbReference type="Pfam" id="PF01343"/>
    </source>
</evidence>
<keyword evidence="5" id="KW-0812">Transmembrane</keyword>
<evidence type="ECO:0000313" key="7">
    <source>
        <dbReference type="EMBL" id="VAW79377.1"/>
    </source>
</evidence>
<dbReference type="GO" id="GO:0008236">
    <property type="term" value="F:serine-type peptidase activity"/>
    <property type="evidence" value="ECO:0007669"/>
    <property type="project" value="UniProtKB-KW"/>
</dbReference>
<feature type="domain" description="Peptidase S49" evidence="6">
    <location>
        <begin position="148"/>
        <end position="284"/>
    </location>
</feature>
<dbReference type="AlphaFoldDB" id="A0A3B0YV70"/>
<dbReference type="SUPFAM" id="SSF52096">
    <property type="entry name" value="ClpP/crotonase"/>
    <property type="match status" value="1"/>
</dbReference>
<dbReference type="InterPro" id="IPR047272">
    <property type="entry name" value="S49_SppA_C"/>
</dbReference>
<dbReference type="InterPro" id="IPR029045">
    <property type="entry name" value="ClpP/crotonase-like_dom_sf"/>
</dbReference>
<evidence type="ECO:0000256" key="5">
    <source>
        <dbReference type="SAM" id="Phobius"/>
    </source>
</evidence>
<evidence type="ECO:0000256" key="3">
    <source>
        <dbReference type="ARBA" id="ARBA00022801"/>
    </source>
</evidence>
<reference evidence="7" key="1">
    <citation type="submission" date="2018-06" db="EMBL/GenBank/DDBJ databases">
        <authorList>
            <person name="Zhirakovskaya E."/>
        </authorList>
    </citation>
    <scope>NUCLEOTIDE SEQUENCE</scope>
</reference>
<comment type="similarity">
    <text evidence="1">Belongs to the peptidase S49 family.</text>
</comment>
<dbReference type="Gene3D" id="3.90.226.10">
    <property type="entry name" value="2-enoyl-CoA Hydratase, Chain A, domain 1"/>
    <property type="match status" value="1"/>
</dbReference>
<keyword evidence="4" id="KW-0720">Serine protease</keyword>
<sequence>MNKKLKSLIDDCLHKVDKLDPNTMHTVGMMAMLDYLQTETKVKFIKSVLLIFAFGILPLIYIILSWLWWDNIMNHNLKQSYISLVRLEGKIAPRTNVSSLIVNQSLDKAFADKLSKGVILVINSPGGTPVQSNEIYSHLVRLKIRYPQKKLVVLGQDLMTSGAYLVAMAADHIYVNDSTITGSIGVILSYYNFSGAAKHLGISKNIITAGKFKSRLDSLLPMSNENKVKFKSLLNKIHQNFIRIVKKSRGNKLSNNPLIFSGDIWTGRTAVKMGLVDGVSDLQLIMKNKFNVSHYRDFTTKKSLFGSLAELIGSSSSLLQSQYIRSGIPEIY</sequence>
<keyword evidence="3" id="KW-0378">Hydrolase</keyword>
<evidence type="ECO:0000256" key="1">
    <source>
        <dbReference type="ARBA" id="ARBA00008683"/>
    </source>
</evidence>
<dbReference type="PANTHER" id="PTHR42987:SF8">
    <property type="entry name" value="PROTEINASE"/>
    <property type="match status" value="1"/>
</dbReference>
<protein>
    <recommendedName>
        <fullName evidence="6">Peptidase S49 domain-containing protein</fullName>
    </recommendedName>
</protein>
<dbReference type="Gene3D" id="6.20.330.10">
    <property type="match status" value="1"/>
</dbReference>
<proteinExistence type="inferred from homology"/>
<keyword evidence="5" id="KW-0472">Membrane</keyword>
<dbReference type="PANTHER" id="PTHR42987">
    <property type="entry name" value="PEPTIDASE S49"/>
    <property type="match status" value="1"/>
</dbReference>
<dbReference type="EMBL" id="UOFL01000171">
    <property type="protein sequence ID" value="VAW79377.1"/>
    <property type="molecule type" value="Genomic_DNA"/>
</dbReference>
<dbReference type="Pfam" id="PF01343">
    <property type="entry name" value="Peptidase_S49"/>
    <property type="match status" value="1"/>
</dbReference>
<keyword evidence="5" id="KW-1133">Transmembrane helix</keyword>
<evidence type="ECO:0000256" key="4">
    <source>
        <dbReference type="ARBA" id="ARBA00022825"/>
    </source>
</evidence>
<dbReference type="GO" id="GO:0006508">
    <property type="term" value="P:proteolysis"/>
    <property type="evidence" value="ECO:0007669"/>
    <property type="project" value="UniProtKB-KW"/>
</dbReference>
<feature type="transmembrane region" description="Helical" evidence="5">
    <location>
        <begin position="48"/>
        <end position="69"/>
    </location>
</feature>
<evidence type="ECO:0000256" key="2">
    <source>
        <dbReference type="ARBA" id="ARBA00022670"/>
    </source>
</evidence>
<organism evidence="7">
    <name type="scientific">hydrothermal vent metagenome</name>
    <dbReference type="NCBI Taxonomy" id="652676"/>
    <lineage>
        <taxon>unclassified sequences</taxon>
        <taxon>metagenomes</taxon>
        <taxon>ecological metagenomes</taxon>
    </lineage>
</organism>
<keyword evidence="2" id="KW-0645">Protease</keyword>